<dbReference type="SUPFAM" id="SSF74650">
    <property type="entry name" value="Galactose mutarotase-like"/>
    <property type="match status" value="1"/>
</dbReference>
<proteinExistence type="predicted"/>
<reference evidence="1 2" key="1">
    <citation type="submission" date="2013-11" db="EMBL/GenBank/DDBJ databases">
        <title>Genomic analysis of Pelistega sp. HM-7.</title>
        <authorList>
            <person name="Kumbhare S.V."/>
            <person name="Shetty S.A."/>
            <person name="Sharma O."/>
            <person name="Dhotre D.P."/>
        </authorList>
    </citation>
    <scope>NUCLEOTIDE SEQUENCE [LARGE SCALE GENOMIC DNA]</scope>
    <source>
        <strain evidence="1 2">HM-7</strain>
    </source>
</reference>
<dbReference type="EMBL" id="AYSV01000031">
    <property type="protein sequence ID" value="ETD72706.1"/>
    <property type="molecule type" value="Genomic_DNA"/>
</dbReference>
<dbReference type="GO" id="GO:0030246">
    <property type="term" value="F:carbohydrate binding"/>
    <property type="evidence" value="ECO:0007669"/>
    <property type="project" value="InterPro"/>
</dbReference>
<dbReference type="Gene3D" id="2.70.98.10">
    <property type="match status" value="1"/>
</dbReference>
<gene>
    <name evidence="1" type="ORF">V757_02620</name>
</gene>
<name>V8G9B6_9BURK</name>
<dbReference type="InterPro" id="IPR014718">
    <property type="entry name" value="GH-type_carb-bd"/>
</dbReference>
<keyword evidence="2" id="KW-1185">Reference proteome</keyword>
<dbReference type="Pfam" id="PF01263">
    <property type="entry name" value="Aldose_epim"/>
    <property type="match status" value="1"/>
</dbReference>
<evidence type="ECO:0000313" key="2">
    <source>
        <dbReference type="Proteomes" id="UP000018766"/>
    </source>
</evidence>
<dbReference type="GO" id="GO:0005975">
    <property type="term" value="P:carbohydrate metabolic process"/>
    <property type="evidence" value="ECO:0007669"/>
    <property type="project" value="InterPro"/>
</dbReference>
<comment type="caution">
    <text evidence="1">The sequence shown here is derived from an EMBL/GenBank/DDBJ whole genome shotgun (WGS) entry which is preliminary data.</text>
</comment>
<dbReference type="OrthoDB" id="9808779at2"/>
<dbReference type="InterPro" id="IPR008183">
    <property type="entry name" value="Aldose_1/G6P_1-epimerase"/>
</dbReference>
<dbReference type="InterPro" id="IPR011013">
    <property type="entry name" value="Gal_mutarotase_sf_dom"/>
</dbReference>
<evidence type="ECO:0000313" key="1">
    <source>
        <dbReference type="EMBL" id="ETD72706.1"/>
    </source>
</evidence>
<dbReference type="RefSeq" id="WP_023949628.1">
    <property type="nucleotide sequence ID" value="NZ_AYSV01000031.1"/>
</dbReference>
<sequence length="302" mass="34841">MSQRNIITLAYANQELDIVPSLGAAIARYQVIHQGKTYDFLRRASKGAIDQGVISEMASFLMAPWAGRIQNGTFNYQGKDIHYPSSIPNFPHSMHGFTRDKAWHIVEQTAQMALLAFNHSENHDWPFSFELFQRVELTYTGVTISVTVQNIGDTDMPFSLGHHPFFPCNEHTLIKTNVQRAWYSDDELMPIVLNTHPACQKLAQGLYVQEQGFDTIFTDWDKKVEIYWLDERRYLRYYVTEPMGFFVLYNPPGEKWFCAEPFGNITNSFNLREKFPQETIGGMDIKAGEKIETRFELVPGFD</sequence>
<organism evidence="1 2">
    <name type="scientific">Pelistega indica</name>
    <dbReference type="NCBI Taxonomy" id="1414851"/>
    <lineage>
        <taxon>Bacteria</taxon>
        <taxon>Pseudomonadati</taxon>
        <taxon>Pseudomonadota</taxon>
        <taxon>Betaproteobacteria</taxon>
        <taxon>Burkholderiales</taxon>
        <taxon>Alcaligenaceae</taxon>
        <taxon>Pelistega</taxon>
    </lineage>
</organism>
<dbReference type="GO" id="GO:0016853">
    <property type="term" value="F:isomerase activity"/>
    <property type="evidence" value="ECO:0007669"/>
    <property type="project" value="InterPro"/>
</dbReference>
<accession>V8G9B6</accession>
<dbReference type="AlphaFoldDB" id="V8G9B6"/>
<evidence type="ECO:0008006" key="3">
    <source>
        <dbReference type="Google" id="ProtNLM"/>
    </source>
</evidence>
<dbReference type="Proteomes" id="UP000018766">
    <property type="component" value="Unassembled WGS sequence"/>
</dbReference>
<protein>
    <recommendedName>
        <fullName evidence="3">Aldose 1-epimerase</fullName>
    </recommendedName>
</protein>